<dbReference type="InterPro" id="IPR020843">
    <property type="entry name" value="ER"/>
</dbReference>
<dbReference type="Pfam" id="PF16884">
    <property type="entry name" value="ADH_N_2"/>
    <property type="match status" value="1"/>
</dbReference>
<dbReference type="SMART" id="SM00829">
    <property type="entry name" value="PKS_ER"/>
    <property type="match status" value="1"/>
</dbReference>
<dbReference type="FunFam" id="3.40.50.720:FF:000121">
    <property type="entry name" value="Prostaglandin reductase 2"/>
    <property type="match status" value="1"/>
</dbReference>
<dbReference type="PANTHER" id="PTHR43205">
    <property type="entry name" value="PROSTAGLANDIN REDUCTASE"/>
    <property type="match status" value="1"/>
</dbReference>
<dbReference type="PANTHER" id="PTHR43205:SF7">
    <property type="entry name" value="PROSTAGLANDIN REDUCTASE 1"/>
    <property type="match status" value="1"/>
</dbReference>
<organism evidence="3 4">
    <name type="scientific">Thalassobaculum litoreum DSM 18839</name>
    <dbReference type="NCBI Taxonomy" id="1123362"/>
    <lineage>
        <taxon>Bacteria</taxon>
        <taxon>Pseudomonadati</taxon>
        <taxon>Pseudomonadota</taxon>
        <taxon>Alphaproteobacteria</taxon>
        <taxon>Rhodospirillales</taxon>
        <taxon>Thalassobaculaceae</taxon>
        <taxon>Thalassobaculum</taxon>
    </lineage>
</organism>
<dbReference type="Gene3D" id="3.90.180.10">
    <property type="entry name" value="Medium-chain alcohol dehydrogenases, catalytic domain"/>
    <property type="match status" value="1"/>
</dbReference>
<dbReference type="InterPro" id="IPR036291">
    <property type="entry name" value="NAD(P)-bd_dom_sf"/>
</dbReference>
<feature type="domain" description="Enoyl reductase (ER)" evidence="2">
    <location>
        <begin position="46"/>
        <end position="366"/>
    </location>
</feature>
<dbReference type="Proteomes" id="UP000198615">
    <property type="component" value="Unassembled WGS sequence"/>
</dbReference>
<proteinExistence type="predicted"/>
<dbReference type="AlphaFoldDB" id="A0A8G2EUW6"/>
<evidence type="ECO:0000313" key="3">
    <source>
        <dbReference type="EMBL" id="SDF58350.1"/>
    </source>
</evidence>
<dbReference type="EMBL" id="FNBW01000004">
    <property type="protein sequence ID" value="SDF58350.1"/>
    <property type="molecule type" value="Genomic_DNA"/>
</dbReference>
<keyword evidence="4" id="KW-1185">Reference proteome</keyword>
<dbReference type="GO" id="GO:0016628">
    <property type="term" value="F:oxidoreductase activity, acting on the CH-CH group of donors, NAD or NADP as acceptor"/>
    <property type="evidence" value="ECO:0007669"/>
    <property type="project" value="InterPro"/>
</dbReference>
<accession>A0A8G2EUW6</accession>
<reference evidence="3 4" key="1">
    <citation type="submission" date="2016-10" db="EMBL/GenBank/DDBJ databases">
        <authorList>
            <person name="Varghese N."/>
            <person name="Submissions S."/>
        </authorList>
    </citation>
    <scope>NUCLEOTIDE SEQUENCE [LARGE SCALE GENOMIC DNA]</scope>
    <source>
        <strain evidence="3 4">DSM 18839</strain>
    </source>
</reference>
<dbReference type="SUPFAM" id="SSF51735">
    <property type="entry name" value="NAD(P)-binding Rossmann-fold domains"/>
    <property type="match status" value="1"/>
</dbReference>
<keyword evidence="1" id="KW-0560">Oxidoreductase</keyword>
<comment type="caution">
    <text evidence="3">The sequence shown here is derived from an EMBL/GenBank/DDBJ whole genome shotgun (WGS) entry which is preliminary data.</text>
</comment>
<dbReference type="InterPro" id="IPR045010">
    <property type="entry name" value="MDR_fam"/>
</dbReference>
<dbReference type="InterPro" id="IPR013149">
    <property type="entry name" value="ADH-like_C"/>
</dbReference>
<dbReference type="SUPFAM" id="SSF50129">
    <property type="entry name" value="GroES-like"/>
    <property type="match status" value="1"/>
</dbReference>
<evidence type="ECO:0000259" key="2">
    <source>
        <dbReference type="SMART" id="SM00829"/>
    </source>
</evidence>
<dbReference type="Pfam" id="PF00107">
    <property type="entry name" value="ADH_zinc_N"/>
    <property type="match status" value="1"/>
</dbReference>
<evidence type="ECO:0000313" key="4">
    <source>
        <dbReference type="Proteomes" id="UP000198615"/>
    </source>
</evidence>
<sequence length="372" mass="39374">MVESRASACEPAAIELWSASVASGPESVKLGGTALSDENQHVVLRGRPDPSVRADLFEPVETDMPRIADGQMLIRVIWLSLEPAMRGWIADAPNYSEPVPIGAPMTGFTVGEVVDSRHPGYPVGTIVQGRQGWRRFAVSDGSDIDRVVDPSLAPISTALHVLGMNGATAYVGLVDVCRVKAGDTVVVTTAAGSVGSVVGQIAKVMGARAVGVTGGPDKVRACLEEFGFDAAVDYKAADDIGPGLDAAAPDGIDCFFDSVGADQFDAVLDRINVGARIAICGTIGMPSFPLPMGPRPNRQLLVKRARMEGFLILDHYDRFNEIVGRLAGWYRDGHLKYREDVTIGLDNAADALIRLLNGQNTGKALVRVGADP</sequence>
<dbReference type="Gene3D" id="3.40.50.720">
    <property type="entry name" value="NAD(P)-binding Rossmann-like Domain"/>
    <property type="match status" value="1"/>
</dbReference>
<dbReference type="InterPro" id="IPR041694">
    <property type="entry name" value="ADH_N_2"/>
</dbReference>
<name>A0A8G2EUW6_9PROT</name>
<gene>
    <name evidence="3" type="ORF">SAMN05660686_01756</name>
</gene>
<evidence type="ECO:0000256" key="1">
    <source>
        <dbReference type="ARBA" id="ARBA00023002"/>
    </source>
</evidence>
<dbReference type="InterPro" id="IPR011032">
    <property type="entry name" value="GroES-like_sf"/>
</dbReference>
<dbReference type="CDD" id="cd05288">
    <property type="entry name" value="PGDH"/>
    <property type="match status" value="1"/>
</dbReference>
<protein>
    <recommendedName>
        <fullName evidence="2">Enoyl reductase (ER) domain-containing protein</fullName>
    </recommendedName>
</protein>